<keyword evidence="2" id="KW-1185">Reference proteome</keyword>
<proteinExistence type="predicted"/>
<dbReference type="EMBL" id="SORO01000001">
    <property type="protein sequence ID" value="TDY73086.1"/>
    <property type="molecule type" value="Genomic_DNA"/>
</dbReference>
<dbReference type="OrthoDB" id="336075at2"/>
<sequence>MHEKADKQEFIFKFLKHIKLGTDDELIFFNAKTSHIYFAGWVFLFVSITSIFLFPKYFTFYQDFLKFDLFNKMGLNQENVKLLVFILSFLTFVKSYSIWIQRKELLESLYGLRILLDYMRVDEVSFFQNVKQIFPNLEDFEIADFTKAVFASKLIIK</sequence>
<evidence type="ECO:0000313" key="2">
    <source>
        <dbReference type="Proteomes" id="UP000294684"/>
    </source>
</evidence>
<evidence type="ECO:0000313" key="1">
    <source>
        <dbReference type="EMBL" id="TDY73086.1"/>
    </source>
</evidence>
<protein>
    <submittedName>
        <fullName evidence="1">Uncharacterized protein</fullName>
    </submittedName>
</protein>
<comment type="caution">
    <text evidence="1">The sequence shown here is derived from an EMBL/GenBank/DDBJ whole genome shotgun (WGS) entry which is preliminary data.</text>
</comment>
<reference evidence="1 2" key="1">
    <citation type="submission" date="2019-03" db="EMBL/GenBank/DDBJ databases">
        <title>Genomic Encyclopedia of Archaeal and Bacterial Type Strains, Phase II (KMG-II): from individual species to whole genera.</title>
        <authorList>
            <person name="Goeker M."/>
        </authorList>
    </citation>
    <scope>NUCLEOTIDE SEQUENCE [LARGE SCALE GENOMIC DNA]</scope>
    <source>
        <strain evidence="1 2">DSM 21537</strain>
    </source>
</reference>
<dbReference type="GeneID" id="79827403"/>
<dbReference type="STRING" id="1193051.LEP1GSC017_1898"/>
<dbReference type="AlphaFoldDB" id="A0A4R8N1G1"/>
<gene>
    <name evidence="1" type="ORF">CLV96_2106</name>
</gene>
<dbReference type="Proteomes" id="UP000294684">
    <property type="component" value="Unassembled WGS sequence"/>
</dbReference>
<accession>A0A4R8N1G1</accession>
<name>A0A4R8N1G1_LEPME</name>
<dbReference type="RefSeq" id="WP_004787407.1">
    <property type="nucleotide sequence ID" value="NZ_RQGE01000010.1"/>
</dbReference>
<organism evidence="1 2">
    <name type="scientific">Leptospira meyeri</name>
    <dbReference type="NCBI Taxonomy" id="29508"/>
    <lineage>
        <taxon>Bacteria</taxon>
        <taxon>Pseudomonadati</taxon>
        <taxon>Spirochaetota</taxon>
        <taxon>Spirochaetia</taxon>
        <taxon>Leptospirales</taxon>
        <taxon>Leptospiraceae</taxon>
        <taxon>Leptospira</taxon>
    </lineage>
</organism>